<dbReference type="InterPro" id="IPR011081">
    <property type="entry name" value="Big_4"/>
</dbReference>
<evidence type="ECO:0000313" key="3">
    <source>
        <dbReference type="EMBL" id="KRQ87890.1"/>
    </source>
</evidence>
<dbReference type="AlphaFoldDB" id="A0A0R3K4L8"/>
<name>A0A0R3K4L8_CALMK</name>
<feature type="chain" id="PRO_5038510896" evidence="1">
    <location>
        <begin position="20"/>
        <end position="425"/>
    </location>
</feature>
<evidence type="ECO:0000256" key="1">
    <source>
        <dbReference type="SAM" id="SignalP"/>
    </source>
</evidence>
<dbReference type="Gene3D" id="3.40.390.70">
    <property type="match status" value="1"/>
</dbReference>
<evidence type="ECO:0000313" key="4">
    <source>
        <dbReference type="Proteomes" id="UP000052015"/>
    </source>
</evidence>
<dbReference type="InterPro" id="IPR030890">
    <property type="entry name" value="LP_HExxH_w_TonB"/>
</dbReference>
<keyword evidence="4" id="KW-1185">Reference proteome</keyword>
<dbReference type="STRING" id="908809.ABG79_00055"/>
<sequence length="425" mass="49764">MKKKIFFMFLIFLMLLSLASSEDILKEKTLHTSNRIFAKQSNIKIKSIADIYITVKHNQRYQLPSSVTAVMTNNTKQKVLITWNSNKVDTSKVRKLTFTGKVKNYNKSVKATINIVPVITKIDDIIQVALVGDNIEFPKKVKAIMSDGTTKYVDILYNYSLPSTNMPGIYYCDKGIVSGYDKFVKLKWVIRRYPNVYLNFLTERIKIDFLCPTYDYDNMKNLQYEPIDKSQIDRLKDIFSSEINKYPKSLLSENLDSIIFTKSLIYREVPIGGTFDSMNIYIADDNYLDADVKQVFHHEFNHILFNNYKYLFNEIEWTNCNPNDFKYGNGGLEFLKETIKQGKKDYDFDDELVKDGFINPYSQSGIEEDIAIIAQYLFTNNKRFWELINNNDRLKKKVSLLIDFYNKIDPIFKEEYFKNLQGDSI</sequence>
<dbReference type="Gene3D" id="2.30.30.100">
    <property type="match status" value="1"/>
</dbReference>
<feature type="domain" description="Bacterial Ig-like" evidence="2">
    <location>
        <begin position="122"/>
        <end position="180"/>
    </location>
</feature>
<feature type="signal peptide" evidence="1">
    <location>
        <begin position="1"/>
        <end position="19"/>
    </location>
</feature>
<dbReference type="RefSeq" id="WP_057975911.1">
    <property type="nucleotide sequence ID" value="NZ_LKHP01000001.1"/>
</dbReference>
<proteinExistence type="predicted"/>
<comment type="caution">
    <text evidence="3">The sequence shown here is derived from an EMBL/GenBank/DDBJ whole genome shotgun (WGS) entry which is preliminary data.</text>
</comment>
<dbReference type="Pfam" id="PF07532">
    <property type="entry name" value="Big_4"/>
    <property type="match status" value="2"/>
</dbReference>
<keyword evidence="1" id="KW-0732">Signal</keyword>
<gene>
    <name evidence="3" type="ORF">ABG79_00055</name>
</gene>
<dbReference type="EMBL" id="LKHP01000001">
    <property type="protein sequence ID" value="KRQ87890.1"/>
    <property type="molecule type" value="Genomic_DNA"/>
</dbReference>
<evidence type="ECO:0000259" key="2">
    <source>
        <dbReference type="Pfam" id="PF07532"/>
    </source>
</evidence>
<organism evidence="3 4">
    <name type="scientific">Caloramator mitchellensis</name>
    <dbReference type="NCBI Taxonomy" id="908809"/>
    <lineage>
        <taxon>Bacteria</taxon>
        <taxon>Bacillati</taxon>
        <taxon>Bacillota</taxon>
        <taxon>Clostridia</taxon>
        <taxon>Eubacteriales</taxon>
        <taxon>Clostridiaceae</taxon>
        <taxon>Caloramator</taxon>
    </lineage>
</organism>
<accession>A0A0R3K4L8</accession>
<dbReference type="Pfam" id="PF15890">
    <property type="entry name" value="Peptidase_Mx1"/>
    <property type="match status" value="1"/>
</dbReference>
<dbReference type="Proteomes" id="UP000052015">
    <property type="component" value="Unassembled WGS sequence"/>
</dbReference>
<reference evidence="3 4" key="1">
    <citation type="submission" date="2015-09" db="EMBL/GenBank/DDBJ databases">
        <title>Draft genome sequence of a Caloramator mitchellensis, a moderate thermophile from the Great Artesian Basin of Australia.</title>
        <authorList>
            <person name="Patel B.K."/>
        </authorList>
    </citation>
    <scope>NUCLEOTIDE SEQUENCE [LARGE SCALE GENOMIC DNA]</scope>
    <source>
        <strain evidence="3 4">VF08</strain>
    </source>
</reference>
<feature type="domain" description="Bacterial Ig-like" evidence="2">
    <location>
        <begin position="48"/>
        <end position="105"/>
    </location>
</feature>
<dbReference type="OrthoDB" id="1927963at2"/>
<protein>
    <submittedName>
        <fullName evidence="3">Bacterial Ig-like domain (Group 4)</fullName>
    </submittedName>
</protein>